<dbReference type="Gene3D" id="3.40.50.2000">
    <property type="entry name" value="Glycogen Phosphorylase B"/>
    <property type="match status" value="1"/>
</dbReference>
<organism evidence="2 3">
    <name type="scientific">Paenibacillus oryzisoli</name>
    <dbReference type="NCBI Taxonomy" id="1850517"/>
    <lineage>
        <taxon>Bacteria</taxon>
        <taxon>Bacillati</taxon>
        <taxon>Bacillota</taxon>
        <taxon>Bacilli</taxon>
        <taxon>Bacillales</taxon>
        <taxon>Paenibacillaceae</taxon>
        <taxon>Paenibacillus</taxon>
    </lineage>
</organism>
<dbReference type="CDD" id="cd03801">
    <property type="entry name" value="GT4_PimA-like"/>
    <property type="match status" value="1"/>
</dbReference>
<feature type="domain" description="Glycosyl transferase family 1" evidence="1">
    <location>
        <begin position="178"/>
        <end position="311"/>
    </location>
</feature>
<dbReference type="PANTHER" id="PTHR46656">
    <property type="entry name" value="PUTATIVE-RELATED"/>
    <property type="match status" value="1"/>
</dbReference>
<evidence type="ECO:0000259" key="1">
    <source>
        <dbReference type="Pfam" id="PF00534"/>
    </source>
</evidence>
<sequence length="393" mass="44795">MQQERSLVEPHAELPPPHLESGVNLIGYTRTEIGLGEASRLLAASFEAVQLPFAILNYNDPGTLSARNNDTTWAHKEMNHAPYNVNLFHMNAPNLRWAYDLNALPLGRELLHYRYNIGYWAWELPDFPDEWRNSFDLVHEVWAPSTFIVESLQQKSTVPVIRIPHAIEVRGQVRNRSIFGLPEKQFLFLTMYDTHSLKERKNPQGAIEAFKRAFPSTNTSVGLVVKVNNSHTNPAELEILKDLIQGYSNIYLIQEILDRNKVDLLLNAIDCFISLHRSEGFGLVLAEAMYLGKPVIGTNWSGNTDFMKSDNSCLVNYSLAHVGRDIGPYKAYQLWAEPDLEHAAHGMRKLVRDTNYRHSIARRGQTTIREGYSPKVIGEMIHKRLIEIGIKLT</sequence>
<gene>
    <name evidence="2" type="ORF">A8708_04410</name>
</gene>
<accession>A0A198A2Q0</accession>
<dbReference type="Proteomes" id="UP000078454">
    <property type="component" value="Unassembled WGS sequence"/>
</dbReference>
<dbReference type="AlphaFoldDB" id="A0A198A2Q0"/>
<comment type="caution">
    <text evidence="2">The sequence shown here is derived from an EMBL/GenBank/DDBJ whole genome shotgun (WGS) entry which is preliminary data.</text>
</comment>
<dbReference type="STRING" id="1850517.A8708_04410"/>
<name>A0A198A2Q0_9BACL</name>
<dbReference type="PANTHER" id="PTHR46656:SF3">
    <property type="entry name" value="PUTATIVE-RELATED"/>
    <property type="match status" value="1"/>
</dbReference>
<dbReference type="Pfam" id="PF00534">
    <property type="entry name" value="Glycos_transf_1"/>
    <property type="match status" value="1"/>
</dbReference>
<dbReference type="GO" id="GO:0016757">
    <property type="term" value="F:glycosyltransferase activity"/>
    <property type="evidence" value="ECO:0007669"/>
    <property type="project" value="InterPro"/>
</dbReference>
<proteinExistence type="predicted"/>
<reference evidence="2 3" key="1">
    <citation type="submission" date="2016-05" db="EMBL/GenBank/DDBJ databases">
        <title>Paenibacillus sp. 1ZS3-15 nov., isolated from the rhizosphere soil.</title>
        <authorList>
            <person name="Zhang X.X."/>
            <person name="Zhang J."/>
        </authorList>
    </citation>
    <scope>NUCLEOTIDE SEQUENCE [LARGE SCALE GENOMIC DNA]</scope>
    <source>
        <strain evidence="2 3">1ZS3-15</strain>
    </source>
</reference>
<dbReference type="EMBL" id="LYPB01000083">
    <property type="protein sequence ID" value="OAS15450.1"/>
    <property type="molecule type" value="Genomic_DNA"/>
</dbReference>
<dbReference type="SUPFAM" id="SSF53756">
    <property type="entry name" value="UDP-Glycosyltransferase/glycogen phosphorylase"/>
    <property type="match status" value="1"/>
</dbReference>
<protein>
    <recommendedName>
        <fullName evidence="1">Glycosyl transferase family 1 domain-containing protein</fullName>
    </recommendedName>
</protein>
<evidence type="ECO:0000313" key="3">
    <source>
        <dbReference type="Proteomes" id="UP000078454"/>
    </source>
</evidence>
<evidence type="ECO:0000313" key="2">
    <source>
        <dbReference type="EMBL" id="OAS15450.1"/>
    </source>
</evidence>
<keyword evidence="3" id="KW-1185">Reference proteome</keyword>
<dbReference type="InterPro" id="IPR001296">
    <property type="entry name" value="Glyco_trans_1"/>
</dbReference>